<sequence length="163" mass="18706">MTIPSALVAADRRQQRGDWEHLLCWRPALWRRGTLYEFPRPVPRVRIHESWDALRFKVPLHDGETWAGLSRNGLEIHLEGEITAADPLTLLLVLAELRAALHFTADDEKAWLFVYRDAEAEVYRHFRGCSTRRFAYDLCDTGAIRYSAVLQADDPTLYSTGPA</sequence>
<organism evidence="1">
    <name type="scientific">Schlesneria paludicola</name>
    <dbReference type="NCBI Taxonomy" id="360056"/>
    <lineage>
        <taxon>Bacteria</taxon>
        <taxon>Pseudomonadati</taxon>
        <taxon>Planctomycetota</taxon>
        <taxon>Planctomycetia</taxon>
        <taxon>Planctomycetales</taxon>
        <taxon>Planctomycetaceae</taxon>
        <taxon>Schlesneria</taxon>
    </lineage>
</organism>
<proteinExistence type="predicted"/>
<gene>
    <name evidence="1" type="ORF">ENS64_07480</name>
</gene>
<reference evidence="1" key="1">
    <citation type="journal article" date="2020" name="mSystems">
        <title>Genome- and Community-Level Interaction Insights into Carbon Utilization and Element Cycling Functions of Hydrothermarchaeota in Hydrothermal Sediment.</title>
        <authorList>
            <person name="Zhou Z."/>
            <person name="Liu Y."/>
            <person name="Xu W."/>
            <person name="Pan J."/>
            <person name="Luo Z.H."/>
            <person name="Li M."/>
        </authorList>
    </citation>
    <scope>NUCLEOTIDE SEQUENCE [LARGE SCALE GENOMIC DNA]</scope>
    <source>
        <strain evidence="1">SpSt-508</strain>
    </source>
</reference>
<comment type="caution">
    <text evidence="1">The sequence shown here is derived from an EMBL/GenBank/DDBJ whole genome shotgun (WGS) entry which is preliminary data.</text>
</comment>
<name>A0A7C4LQ00_9PLAN</name>
<dbReference type="AlphaFoldDB" id="A0A7C4LQ00"/>
<accession>A0A7C4LQ00</accession>
<dbReference type="EMBL" id="DSVQ01000012">
    <property type="protein sequence ID" value="HGT39091.1"/>
    <property type="molecule type" value="Genomic_DNA"/>
</dbReference>
<evidence type="ECO:0000313" key="1">
    <source>
        <dbReference type="EMBL" id="HGT39091.1"/>
    </source>
</evidence>
<protein>
    <submittedName>
        <fullName evidence="1">Uncharacterized protein</fullName>
    </submittedName>
</protein>